<comment type="cofactor">
    <cofactor evidence="8">
        <name>[2Fe-2S] cluster</name>
        <dbReference type="ChEBI" id="CHEBI:190135"/>
    </cofactor>
    <text evidence="8">Binds 1 [2Fe-2S] cluster.</text>
</comment>
<evidence type="ECO:0000256" key="1">
    <source>
        <dbReference type="ARBA" id="ARBA00010643"/>
    </source>
</evidence>
<evidence type="ECO:0000256" key="2">
    <source>
        <dbReference type="ARBA" id="ARBA00022714"/>
    </source>
</evidence>
<reference evidence="9 10" key="1">
    <citation type="journal article" date="2016" name="Front. Microbiol.">
        <title>Genomic Resource of Rice Seed Associated Bacteria.</title>
        <authorList>
            <person name="Midha S."/>
            <person name="Bansal K."/>
            <person name="Sharma S."/>
            <person name="Kumar N."/>
            <person name="Patil P.P."/>
            <person name="Chaudhry V."/>
            <person name="Patil P.B."/>
        </authorList>
    </citation>
    <scope>NUCLEOTIDE SEQUENCE [LARGE SCALE GENOMIC DNA]</scope>
    <source>
        <strain evidence="9 10">NS226</strain>
    </source>
</reference>
<dbReference type="Proteomes" id="UP000078272">
    <property type="component" value="Unassembled WGS sequence"/>
</dbReference>
<feature type="binding site" evidence="8">
    <location>
        <position position="91"/>
    </location>
    <ligand>
        <name>[2Fe-2S] cluster</name>
        <dbReference type="ChEBI" id="CHEBI:190135"/>
    </ligand>
</feature>
<comment type="similarity">
    <text evidence="1">Belongs to the complex I 24 kDa subunit family.</text>
</comment>
<comment type="catalytic activity">
    <reaction evidence="7">
        <text>a quinone + NADH + 5 H(+)(in) = a quinol + NAD(+) + 4 H(+)(out)</text>
        <dbReference type="Rhea" id="RHEA:57888"/>
        <dbReference type="ChEBI" id="CHEBI:15378"/>
        <dbReference type="ChEBI" id="CHEBI:24646"/>
        <dbReference type="ChEBI" id="CHEBI:57540"/>
        <dbReference type="ChEBI" id="CHEBI:57945"/>
        <dbReference type="ChEBI" id="CHEBI:132124"/>
    </reaction>
</comment>
<dbReference type="InterPro" id="IPR028431">
    <property type="entry name" value="NADP_DH_HndA-like"/>
</dbReference>
<dbReference type="CDD" id="cd03081">
    <property type="entry name" value="TRX_Fd_NuoE_FDH_gamma"/>
    <property type="match status" value="1"/>
</dbReference>
<evidence type="ECO:0000313" key="10">
    <source>
        <dbReference type="Proteomes" id="UP000078272"/>
    </source>
</evidence>
<dbReference type="RefSeq" id="WP_058636543.1">
    <property type="nucleotide sequence ID" value="NZ_LDPZ01000064.1"/>
</dbReference>
<dbReference type="SUPFAM" id="SSF52833">
    <property type="entry name" value="Thioredoxin-like"/>
    <property type="match status" value="1"/>
</dbReference>
<feature type="binding site" evidence="8">
    <location>
        <position position="86"/>
    </location>
    <ligand>
        <name>[2Fe-2S] cluster</name>
        <dbReference type="ChEBI" id="CHEBI:190135"/>
    </ligand>
</feature>
<dbReference type="EMBL" id="LDPZ01000064">
    <property type="protein sequence ID" value="KTQ85239.1"/>
    <property type="molecule type" value="Genomic_DNA"/>
</dbReference>
<dbReference type="InterPro" id="IPR002023">
    <property type="entry name" value="NuoE-like"/>
</dbReference>
<dbReference type="PANTHER" id="PTHR43342">
    <property type="entry name" value="NADH-QUINONE OXIDOREDUCTASE, E SUBUNIT"/>
    <property type="match status" value="1"/>
</dbReference>
<evidence type="ECO:0000256" key="7">
    <source>
        <dbReference type="ARBA" id="ARBA00047712"/>
    </source>
</evidence>
<feature type="binding site" evidence="8">
    <location>
        <position position="131"/>
    </location>
    <ligand>
        <name>[2Fe-2S] cluster</name>
        <dbReference type="ChEBI" id="CHEBI:190135"/>
    </ligand>
</feature>
<dbReference type="STRING" id="401562.NS365_10930"/>
<name>A0A175R3A7_9HYPH</name>
<evidence type="ECO:0000256" key="3">
    <source>
        <dbReference type="ARBA" id="ARBA00022723"/>
    </source>
</evidence>
<evidence type="ECO:0000256" key="5">
    <source>
        <dbReference type="ARBA" id="ARBA00023014"/>
    </source>
</evidence>
<dbReference type="Gene3D" id="1.10.10.1590">
    <property type="entry name" value="NADH-quinone oxidoreductase subunit E"/>
    <property type="match status" value="1"/>
</dbReference>
<keyword evidence="2 8" id="KW-0001">2Fe-2S</keyword>
<dbReference type="GO" id="GO:0016491">
    <property type="term" value="F:oxidoreductase activity"/>
    <property type="evidence" value="ECO:0007669"/>
    <property type="project" value="InterPro"/>
</dbReference>
<dbReference type="eggNOG" id="COG1905">
    <property type="taxonomic scope" value="Bacteria"/>
</dbReference>
<evidence type="ECO:0000256" key="4">
    <source>
        <dbReference type="ARBA" id="ARBA00023004"/>
    </source>
</evidence>
<dbReference type="InterPro" id="IPR041921">
    <property type="entry name" value="NuoE_N"/>
</dbReference>
<accession>A0A175R3A7</accession>
<dbReference type="Gene3D" id="3.40.30.10">
    <property type="entry name" value="Glutaredoxin"/>
    <property type="match status" value="1"/>
</dbReference>
<evidence type="ECO:0000256" key="8">
    <source>
        <dbReference type="PIRSR" id="PIRSR000216-1"/>
    </source>
</evidence>
<comment type="cofactor">
    <cofactor evidence="6">
        <name>[2Fe-2S] cluster</name>
        <dbReference type="ChEBI" id="CHEBI:190135"/>
    </cofactor>
</comment>
<protein>
    <submittedName>
        <fullName evidence="9">ATP synthase subunit E</fullName>
    </submittedName>
</protein>
<sequence>MLDSARRSAPFDRERLDEIIAAHKNRAGALLPILHDIQAEFGMVDDATVPVIAEALNLSRADVHGVLTFYHDFRRQPAGRTVVKICAAEACQAAGGRRLQAAAERLLGVPMDATTGDGAATLEPVYCLGLCSVAPAAMVDGKLHGRLSEDRLTTIIEEAIR</sequence>
<dbReference type="FunFam" id="1.10.10.1590:FF:000001">
    <property type="entry name" value="NADH-quinone oxidoreductase subunit E"/>
    <property type="match status" value="1"/>
</dbReference>
<dbReference type="InterPro" id="IPR036249">
    <property type="entry name" value="Thioredoxin-like_sf"/>
</dbReference>
<dbReference type="PANTHER" id="PTHR43342:SF1">
    <property type="entry name" value="BIFURCATING [FEFE] HYDROGENASE GAMMA SUBUNIT"/>
    <property type="match status" value="1"/>
</dbReference>
<dbReference type="NCBIfam" id="NF004638">
    <property type="entry name" value="PRK05988.1"/>
    <property type="match status" value="1"/>
</dbReference>
<feature type="binding site" evidence="8">
    <location>
        <position position="127"/>
    </location>
    <ligand>
        <name>[2Fe-2S] cluster</name>
        <dbReference type="ChEBI" id="CHEBI:190135"/>
    </ligand>
</feature>
<keyword evidence="5 8" id="KW-0411">Iron-sulfur</keyword>
<dbReference type="PIRSF" id="PIRSF000216">
    <property type="entry name" value="NADH_DH_24kDa"/>
    <property type="match status" value="1"/>
</dbReference>
<dbReference type="GO" id="GO:0046872">
    <property type="term" value="F:metal ion binding"/>
    <property type="evidence" value="ECO:0007669"/>
    <property type="project" value="UniProtKB-KW"/>
</dbReference>
<evidence type="ECO:0000313" key="9">
    <source>
        <dbReference type="EMBL" id="KTQ85239.1"/>
    </source>
</evidence>
<dbReference type="GO" id="GO:0051537">
    <property type="term" value="F:2 iron, 2 sulfur cluster binding"/>
    <property type="evidence" value="ECO:0007669"/>
    <property type="project" value="UniProtKB-KW"/>
</dbReference>
<proteinExistence type="inferred from homology"/>
<organism evidence="9 10">
    <name type="scientific">Aureimonas ureilytica</name>
    <dbReference type="NCBI Taxonomy" id="401562"/>
    <lineage>
        <taxon>Bacteria</taxon>
        <taxon>Pseudomonadati</taxon>
        <taxon>Pseudomonadota</taxon>
        <taxon>Alphaproteobacteria</taxon>
        <taxon>Hyphomicrobiales</taxon>
        <taxon>Aurantimonadaceae</taxon>
        <taxon>Aureimonas</taxon>
    </lineage>
</organism>
<comment type="caution">
    <text evidence="9">The sequence shown here is derived from an EMBL/GenBank/DDBJ whole genome shotgun (WGS) entry which is preliminary data.</text>
</comment>
<dbReference type="PATRIC" id="fig|401562.3.peg.4526"/>
<dbReference type="Pfam" id="PF01257">
    <property type="entry name" value="2Fe-2S_thioredx"/>
    <property type="match status" value="1"/>
</dbReference>
<dbReference type="AlphaFoldDB" id="A0A175R3A7"/>
<gene>
    <name evidence="9" type="ORF">NS226_20470</name>
</gene>
<dbReference type="OrthoDB" id="9807941at2"/>
<keyword evidence="4 8" id="KW-0408">Iron</keyword>
<keyword evidence="3 8" id="KW-0479">Metal-binding</keyword>
<evidence type="ECO:0000256" key="6">
    <source>
        <dbReference type="ARBA" id="ARBA00034078"/>
    </source>
</evidence>